<gene>
    <name evidence="6" type="ORF">GcM3_166023</name>
</gene>
<dbReference type="AlphaFoldDB" id="A0A420HSC4"/>
<dbReference type="EMBL" id="MCBQ01016660">
    <property type="protein sequence ID" value="RKF60322.1"/>
    <property type="molecule type" value="Genomic_DNA"/>
</dbReference>
<dbReference type="Gene3D" id="1.20.5.2950">
    <property type="match status" value="1"/>
</dbReference>
<comment type="function">
    <text evidence="5">Subunit of the V1 complex of vacuolar(H+)-ATPase (V-ATPase), a multisubunit enzyme composed of a peripheral complex (V1) that hydrolyzes ATP and a membrane integral complex (V0) that translocates protons. V-ATPase is responsible for acidifying and maintaining the pH of intracellular compartments and in some cell types, is targeted to the plasma membrane, where it is responsible for acidifying the extracellular environment.</text>
</comment>
<dbReference type="STRING" id="62708.A0A420HSC4"/>
<feature type="non-terminal residue" evidence="6">
    <location>
        <position position="1"/>
    </location>
</feature>
<dbReference type="PANTHER" id="PTHR12713">
    <property type="entry name" value="VACUOLAR ATP SYNTHASE SUBUNIT G"/>
    <property type="match status" value="1"/>
</dbReference>
<keyword evidence="3 5" id="KW-0375">Hydrogen ion transport</keyword>
<dbReference type="GO" id="GO:0016887">
    <property type="term" value="F:ATP hydrolysis activity"/>
    <property type="evidence" value="ECO:0007669"/>
    <property type="project" value="TreeGrafter"/>
</dbReference>
<dbReference type="GO" id="GO:0046961">
    <property type="term" value="F:proton-transporting ATPase activity, rotational mechanism"/>
    <property type="evidence" value="ECO:0007669"/>
    <property type="project" value="InterPro"/>
</dbReference>
<evidence type="ECO:0000313" key="6">
    <source>
        <dbReference type="EMBL" id="RKF60322.1"/>
    </source>
</evidence>
<dbReference type="InterPro" id="IPR005124">
    <property type="entry name" value="V-ATPase_G"/>
</dbReference>
<evidence type="ECO:0000256" key="4">
    <source>
        <dbReference type="ARBA" id="ARBA00023065"/>
    </source>
</evidence>
<keyword evidence="4 5" id="KW-0406">Ion transport</keyword>
<comment type="similarity">
    <text evidence="1 5">Belongs to the V-ATPase G subunit family.</text>
</comment>
<sequence length="88" mass="10367">VQEARKKKARRLKQAKDEATSEIERFRADRERNFREDTIKDSIERETQGKLEMMNKSVITSKDIVIKDLLSRVVCEVQPKLHTNLRLA</sequence>
<keyword evidence="7" id="KW-1185">Reference proteome</keyword>
<proteinExistence type="inferred from homology"/>
<dbReference type="NCBIfam" id="TIGR01147">
    <property type="entry name" value="V_ATP_synt_G"/>
    <property type="match status" value="1"/>
</dbReference>
<protein>
    <recommendedName>
        <fullName evidence="5">V-type proton ATPase subunit G</fullName>
    </recommendedName>
</protein>
<dbReference type="Proteomes" id="UP000283383">
    <property type="component" value="Unassembled WGS sequence"/>
</dbReference>
<keyword evidence="2 5" id="KW-0813">Transport</keyword>
<dbReference type="GO" id="GO:0000221">
    <property type="term" value="C:vacuolar proton-transporting V-type ATPase, V1 domain"/>
    <property type="evidence" value="ECO:0007669"/>
    <property type="project" value="TreeGrafter"/>
</dbReference>
<evidence type="ECO:0000256" key="5">
    <source>
        <dbReference type="RuleBase" id="RU364019"/>
    </source>
</evidence>
<dbReference type="Pfam" id="PF03179">
    <property type="entry name" value="V-ATPase_G"/>
    <property type="match status" value="1"/>
</dbReference>
<name>A0A420HSC4_9PEZI</name>
<comment type="caution">
    <text evidence="6">The sequence shown here is derived from an EMBL/GenBank/DDBJ whole genome shotgun (WGS) entry which is preliminary data.</text>
</comment>
<evidence type="ECO:0000313" key="7">
    <source>
        <dbReference type="Proteomes" id="UP000283383"/>
    </source>
</evidence>
<evidence type="ECO:0000256" key="3">
    <source>
        <dbReference type="ARBA" id="ARBA00022781"/>
    </source>
</evidence>
<comment type="subunit">
    <text evidence="5">V-ATPase is a heteromultimeric enzyme made up of two complexes: the ATP-hydrolytic V1 complex and the proton translocation V0 complex.</text>
</comment>
<dbReference type="PANTHER" id="PTHR12713:SF11">
    <property type="entry name" value="V-TYPE PROTON ATPASE SUBUNIT G"/>
    <property type="match status" value="1"/>
</dbReference>
<organism evidence="6 7">
    <name type="scientific">Golovinomyces cichoracearum</name>
    <dbReference type="NCBI Taxonomy" id="62708"/>
    <lineage>
        <taxon>Eukaryota</taxon>
        <taxon>Fungi</taxon>
        <taxon>Dikarya</taxon>
        <taxon>Ascomycota</taxon>
        <taxon>Pezizomycotina</taxon>
        <taxon>Leotiomycetes</taxon>
        <taxon>Erysiphales</taxon>
        <taxon>Erysiphaceae</taxon>
        <taxon>Golovinomyces</taxon>
    </lineage>
</organism>
<evidence type="ECO:0000256" key="2">
    <source>
        <dbReference type="ARBA" id="ARBA00022448"/>
    </source>
</evidence>
<accession>A0A420HSC4</accession>
<evidence type="ECO:0000256" key="1">
    <source>
        <dbReference type="ARBA" id="ARBA00010066"/>
    </source>
</evidence>
<reference evidence="6 7" key="1">
    <citation type="journal article" date="2018" name="BMC Genomics">
        <title>Comparative genome analyses reveal sequence features reflecting distinct modes of host-adaptation between dicot and monocot powdery mildew.</title>
        <authorList>
            <person name="Wu Y."/>
            <person name="Ma X."/>
            <person name="Pan Z."/>
            <person name="Kale S.D."/>
            <person name="Song Y."/>
            <person name="King H."/>
            <person name="Zhang Q."/>
            <person name="Presley C."/>
            <person name="Deng X."/>
            <person name="Wei C.I."/>
            <person name="Xiao S."/>
        </authorList>
    </citation>
    <scope>NUCLEOTIDE SEQUENCE [LARGE SCALE GENOMIC DNA]</scope>
    <source>
        <strain evidence="6">UMSG3</strain>
    </source>
</reference>